<protein>
    <submittedName>
        <fullName evidence="1">Uncharacterized protein</fullName>
    </submittedName>
</protein>
<accession>A0A5D3BFQ1</accession>
<evidence type="ECO:0000313" key="2">
    <source>
        <dbReference type="Proteomes" id="UP000321947"/>
    </source>
</evidence>
<gene>
    <name evidence="1" type="ORF">E5676_scaffold565G00140</name>
</gene>
<evidence type="ECO:0000313" key="1">
    <source>
        <dbReference type="EMBL" id="TYJ98083.1"/>
    </source>
</evidence>
<name>A0A5D3BFQ1_CUCMM</name>
<proteinExistence type="predicted"/>
<dbReference type="EMBL" id="SSTD01018342">
    <property type="protein sequence ID" value="TYJ98083.1"/>
    <property type="molecule type" value="Genomic_DNA"/>
</dbReference>
<comment type="caution">
    <text evidence="1">The sequence shown here is derived from an EMBL/GenBank/DDBJ whole genome shotgun (WGS) entry which is preliminary data.</text>
</comment>
<organism evidence="1 2">
    <name type="scientific">Cucumis melo var. makuwa</name>
    <name type="common">Oriental melon</name>
    <dbReference type="NCBI Taxonomy" id="1194695"/>
    <lineage>
        <taxon>Eukaryota</taxon>
        <taxon>Viridiplantae</taxon>
        <taxon>Streptophyta</taxon>
        <taxon>Embryophyta</taxon>
        <taxon>Tracheophyta</taxon>
        <taxon>Spermatophyta</taxon>
        <taxon>Magnoliopsida</taxon>
        <taxon>eudicotyledons</taxon>
        <taxon>Gunneridae</taxon>
        <taxon>Pentapetalae</taxon>
        <taxon>rosids</taxon>
        <taxon>fabids</taxon>
        <taxon>Cucurbitales</taxon>
        <taxon>Cucurbitaceae</taxon>
        <taxon>Benincaseae</taxon>
        <taxon>Cucumis</taxon>
    </lineage>
</organism>
<dbReference type="Proteomes" id="UP000321947">
    <property type="component" value="Unassembled WGS sequence"/>
</dbReference>
<sequence>MCGMIDHQNDQCPEFKDENALRGFETNDQSSNTYNSSWRDHPNLRWGPQESTKYTYFYFLISPRPEPPKKERYVDDEILDVFKKVEVNLPLLTIIKSILRFAKCLKELCTNK</sequence>
<dbReference type="AlphaFoldDB" id="A0A5D3BFQ1"/>
<reference evidence="1 2" key="1">
    <citation type="submission" date="2019-08" db="EMBL/GenBank/DDBJ databases">
        <title>Draft genome sequences of two oriental melons (Cucumis melo L. var makuwa).</title>
        <authorList>
            <person name="Kwon S.-Y."/>
        </authorList>
    </citation>
    <scope>NUCLEOTIDE SEQUENCE [LARGE SCALE GENOMIC DNA]</scope>
    <source>
        <strain evidence="2">cv. Chang Bougi</strain>
        <tissue evidence="1">Leaf</tissue>
    </source>
</reference>